<proteinExistence type="predicted"/>
<evidence type="ECO:0000313" key="2">
    <source>
        <dbReference type="EMBL" id="GKX32078.1"/>
    </source>
</evidence>
<evidence type="ECO:0000313" key="3">
    <source>
        <dbReference type="Proteomes" id="UP001144256"/>
    </source>
</evidence>
<accession>A0A9W5YGX1</accession>
<keyword evidence="3" id="KW-1185">Reference proteome</keyword>
<sequence length="272" mass="31378">MGYTSYNLNRLYDKESDIKKITEIIDYIFDTFRNVYNSIDFDIKIRDNTKEQFVVLTKDLENIVERSYNSGQIINKAIAEYSEGENQINNLFSGLLDDTTNSSSSNMTDMRHNGTTLSGFSVIPNWFELLYNQVTGKSIITHLHNFFEGIGIDVNNKNYSKSVISEDTYTKLSSENQFFGKEYKNTDYYRRNKIKKIQQYIKGKNIDVTGSLDKATFQASCMIGMDELINNGFIQEDSFIDDGTFILTYKTTILSTYLILAVIILKKIFQIN</sequence>
<keyword evidence="1" id="KW-0812">Transmembrane</keyword>
<comment type="caution">
    <text evidence="2">The sequence shown here is derived from an EMBL/GenBank/DDBJ whole genome shotgun (WGS) entry which is preliminary data.</text>
</comment>
<gene>
    <name evidence="2" type="ORF">SH1V18_45580</name>
</gene>
<dbReference type="EMBL" id="BRLB01000025">
    <property type="protein sequence ID" value="GKX32078.1"/>
    <property type="molecule type" value="Genomic_DNA"/>
</dbReference>
<dbReference type="AlphaFoldDB" id="A0A9W5YGX1"/>
<dbReference type="Proteomes" id="UP001144256">
    <property type="component" value="Unassembled WGS sequence"/>
</dbReference>
<evidence type="ECO:0000256" key="1">
    <source>
        <dbReference type="SAM" id="Phobius"/>
    </source>
</evidence>
<keyword evidence="1" id="KW-1133">Transmembrane helix</keyword>
<keyword evidence="1" id="KW-0472">Membrane</keyword>
<protein>
    <submittedName>
        <fullName evidence="2">Uncharacterized protein</fullName>
    </submittedName>
</protein>
<name>A0A9W5YGX1_9FIRM</name>
<reference evidence="2" key="1">
    <citation type="submission" date="2022-06" db="EMBL/GenBank/DDBJ databases">
        <title>Vallitalea longa sp. nov., an anaerobic bacterium isolated from marine sediment.</title>
        <authorList>
            <person name="Hirano S."/>
            <person name="Terahara T."/>
            <person name="Mori K."/>
            <person name="Hamada M."/>
            <person name="Matsumoto R."/>
            <person name="Kobayashi T."/>
        </authorList>
    </citation>
    <scope>NUCLEOTIDE SEQUENCE</scope>
    <source>
        <strain evidence="2">SH18-1</strain>
    </source>
</reference>
<organism evidence="2 3">
    <name type="scientific">Vallitalea longa</name>
    <dbReference type="NCBI Taxonomy" id="2936439"/>
    <lineage>
        <taxon>Bacteria</taxon>
        <taxon>Bacillati</taxon>
        <taxon>Bacillota</taxon>
        <taxon>Clostridia</taxon>
        <taxon>Lachnospirales</taxon>
        <taxon>Vallitaleaceae</taxon>
        <taxon>Vallitalea</taxon>
    </lineage>
</organism>
<feature type="transmembrane region" description="Helical" evidence="1">
    <location>
        <begin position="245"/>
        <end position="265"/>
    </location>
</feature>
<dbReference type="RefSeq" id="WP_281819476.1">
    <property type="nucleotide sequence ID" value="NZ_BRLB01000025.1"/>
</dbReference>